<feature type="domain" description="EGF-like" evidence="4">
    <location>
        <begin position="553"/>
        <end position="592"/>
    </location>
</feature>
<evidence type="ECO:0000256" key="3">
    <source>
        <dbReference type="SAM" id="SignalP"/>
    </source>
</evidence>
<protein>
    <submittedName>
        <fullName evidence="5">Delta-like protein C</fullName>
    </submittedName>
</protein>
<dbReference type="Gene3D" id="2.10.25.10">
    <property type="entry name" value="Laminin"/>
    <property type="match status" value="1"/>
</dbReference>
<dbReference type="SMART" id="SM00409">
    <property type="entry name" value="IG"/>
    <property type="match status" value="2"/>
</dbReference>
<dbReference type="OrthoDB" id="7771744at2759"/>
<feature type="domain" description="EGF-like" evidence="4">
    <location>
        <begin position="670"/>
        <end position="708"/>
    </location>
</feature>
<dbReference type="PANTHER" id="PTHR22963:SF38">
    <property type="entry name" value="LP13770P"/>
    <property type="match status" value="1"/>
</dbReference>
<dbReference type="Pfam" id="PF12946">
    <property type="entry name" value="EGF_MSP1_1"/>
    <property type="match status" value="1"/>
</dbReference>
<feature type="compositionally biased region" description="Polar residues" evidence="2">
    <location>
        <begin position="379"/>
        <end position="389"/>
    </location>
</feature>
<gene>
    <name evidence="5" type="ORF">Fcan01_17908</name>
</gene>
<dbReference type="EMBL" id="LNIX01000013">
    <property type="protein sequence ID" value="OXA47562.1"/>
    <property type="molecule type" value="Genomic_DNA"/>
</dbReference>
<keyword evidence="6" id="KW-1185">Reference proteome</keyword>
<feature type="region of interest" description="Disordered" evidence="2">
    <location>
        <begin position="356"/>
        <end position="389"/>
    </location>
</feature>
<dbReference type="InterPro" id="IPR024730">
    <property type="entry name" value="MSP1_EGF_1"/>
</dbReference>
<comment type="caution">
    <text evidence="1">Lacks conserved residue(s) required for the propagation of feature annotation.</text>
</comment>
<dbReference type="InterPro" id="IPR000742">
    <property type="entry name" value="EGF"/>
</dbReference>
<evidence type="ECO:0000313" key="6">
    <source>
        <dbReference type="Proteomes" id="UP000198287"/>
    </source>
</evidence>
<reference evidence="5 6" key="1">
    <citation type="submission" date="2015-12" db="EMBL/GenBank/DDBJ databases">
        <title>The genome of Folsomia candida.</title>
        <authorList>
            <person name="Faddeeva A."/>
            <person name="Derks M.F."/>
            <person name="Anvar Y."/>
            <person name="Smit S."/>
            <person name="Van Straalen N."/>
            <person name="Roelofs D."/>
        </authorList>
    </citation>
    <scope>NUCLEOTIDE SEQUENCE [LARGE SCALE GENOMIC DNA]</scope>
    <source>
        <strain evidence="5 6">VU population</strain>
        <tissue evidence="5">Whole body</tissue>
    </source>
</reference>
<dbReference type="STRING" id="158441.A0A226DPX4"/>
<feature type="domain" description="EGF-like" evidence="4">
    <location>
        <begin position="413"/>
        <end position="451"/>
    </location>
</feature>
<dbReference type="SUPFAM" id="SSF48726">
    <property type="entry name" value="Immunoglobulin"/>
    <property type="match status" value="1"/>
</dbReference>
<dbReference type="PROSITE" id="PS50026">
    <property type="entry name" value="EGF_3"/>
    <property type="match status" value="5"/>
</dbReference>
<keyword evidence="1" id="KW-0245">EGF-like domain</keyword>
<dbReference type="InterPro" id="IPR013783">
    <property type="entry name" value="Ig-like_fold"/>
</dbReference>
<sequence>MPSQVLSYFFFASTLIGGVLSLSTEFDLPSARIYTIAGNNRLTQWNKVDPATRETTIEHEDKIRLDCTANYAVQWIYTGDGIPAYTTTNKYSRTNSHGETTSEYISTVVIDPLKEHHTGRYQCSPGEEVDLRTFFYIFVPGQNIFTSLSGRNIVLSKNGSAVTIPCKVSHPNAAVTLEKSEAGNLRRVRVRADDAVTYDPKIGFTLKLNKIESPEGTYVCTARFGSYVRSVEYKVLSYSANYQSDQSIPAKLQNKCKKRCGENAYCDVIDGRETCQCLPEFGGEPDVKCVIKCNAHTDCPSTMSCFVDRQCRSPCIHSAHGCGINAVCRVENHRPVCACPKDWLGDETIQCFNSVQGSESDRSRPEPSPQSPQRPTKTPPTSSGIKCGSNTDCPDDMTCIRATASTTSGKTCVNPCQARRCGVNAECKVTERRSSCECLPGFFGDARLQCDKIGERENNPFSEPLIQADQEFDEKKYAREEFERWRANRCKNPEKCGANSSCRLSPSGSDQCLCAPGFQGQPPKCRAECKDNIDCPAAHACVTDKRVGYPTCTKTCGSRVCGAHADCIQFDDGNYECYCPPGLHGDPLVKCESKEARLGRDCSTDYDCGIKLRCEIGADERKCVDPCESKKCRNEFVCEADNHGAKCVCPPGYTGNEYVGCNKDVIVDTETIPCANISCGENSECRTIEGKSSCQCQSGFVGKPPACIAECFSNLDCPTDLTCISKRCRHRCGGCGRNTRCRVAPNLERNSVCTCLEGFEGNPYVECHPFQ</sequence>
<comment type="caution">
    <text evidence="5">The sequence shown here is derived from an EMBL/GenBank/DDBJ whole genome shotgun (WGS) entry which is preliminary data.</text>
</comment>
<dbReference type="Proteomes" id="UP000198287">
    <property type="component" value="Unassembled WGS sequence"/>
</dbReference>
<evidence type="ECO:0000256" key="2">
    <source>
        <dbReference type="SAM" id="MobiDB-lite"/>
    </source>
</evidence>
<evidence type="ECO:0000256" key="1">
    <source>
        <dbReference type="PROSITE-ProRule" id="PRU00076"/>
    </source>
</evidence>
<dbReference type="InterPro" id="IPR036179">
    <property type="entry name" value="Ig-like_dom_sf"/>
</dbReference>
<feature type="signal peptide" evidence="3">
    <location>
        <begin position="1"/>
        <end position="21"/>
    </location>
</feature>
<dbReference type="PANTHER" id="PTHR22963">
    <property type="entry name" value="ENDOGLIN-RELATED"/>
    <property type="match status" value="1"/>
</dbReference>
<name>A0A226DPX4_FOLCA</name>
<dbReference type="PROSITE" id="PS01186">
    <property type="entry name" value="EGF_2"/>
    <property type="match status" value="4"/>
</dbReference>
<dbReference type="Gene3D" id="2.60.40.10">
    <property type="entry name" value="Immunoglobulins"/>
    <property type="match status" value="2"/>
</dbReference>
<keyword evidence="3" id="KW-0732">Signal</keyword>
<dbReference type="InterPro" id="IPR003599">
    <property type="entry name" value="Ig_sub"/>
</dbReference>
<feature type="domain" description="EGF-like" evidence="4">
    <location>
        <begin position="486"/>
        <end position="526"/>
    </location>
</feature>
<evidence type="ECO:0000313" key="5">
    <source>
        <dbReference type="EMBL" id="OXA47562.1"/>
    </source>
</evidence>
<organism evidence="5 6">
    <name type="scientific">Folsomia candida</name>
    <name type="common">Springtail</name>
    <dbReference type="NCBI Taxonomy" id="158441"/>
    <lineage>
        <taxon>Eukaryota</taxon>
        <taxon>Metazoa</taxon>
        <taxon>Ecdysozoa</taxon>
        <taxon>Arthropoda</taxon>
        <taxon>Hexapoda</taxon>
        <taxon>Collembola</taxon>
        <taxon>Entomobryomorpha</taxon>
        <taxon>Isotomoidea</taxon>
        <taxon>Isotomidae</taxon>
        <taxon>Proisotominae</taxon>
        <taxon>Folsomia</taxon>
    </lineage>
</organism>
<feature type="domain" description="EGF-like" evidence="4">
    <location>
        <begin position="624"/>
        <end position="662"/>
    </location>
</feature>
<evidence type="ECO:0000259" key="4">
    <source>
        <dbReference type="PROSITE" id="PS50026"/>
    </source>
</evidence>
<dbReference type="OMA" id="GCTNQCS"/>
<feature type="chain" id="PRO_5012601381" evidence="3">
    <location>
        <begin position="22"/>
        <end position="771"/>
    </location>
</feature>
<dbReference type="AlphaFoldDB" id="A0A226DPX4"/>
<proteinExistence type="predicted"/>
<accession>A0A226DPX4</accession>
<dbReference type="SMART" id="SM00181">
    <property type="entry name" value="EGF"/>
    <property type="match status" value="8"/>
</dbReference>